<dbReference type="GO" id="GO:0042171">
    <property type="term" value="F:lysophosphatidic acid acyltransferase activity"/>
    <property type="evidence" value="ECO:0007669"/>
    <property type="project" value="TreeGrafter"/>
</dbReference>
<dbReference type="Proteomes" id="UP000182108">
    <property type="component" value="Unassembled WGS sequence"/>
</dbReference>
<proteinExistence type="predicted"/>
<dbReference type="Gene3D" id="3.40.50.1820">
    <property type="entry name" value="alpha/beta hydrolase"/>
    <property type="match status" value="1"/>
</dbReference>
<evidence type="ECO:0000313" key="2">
    <source>
        <dbReference type="EMBL" id="CUB07616.1"/>
    </source>
</evidence>
<dbReference type="AlphaFoldDB" id="A0A0K6IWX2"/>
<dbReference type="GO" id="GO:0052689">
    <property type="term" value="F:carboxylic ester hydrolase activity"/>
    <property type="evidence" value="ECO:0007669"/>
    <property type="project" value="TreeGrafter"/>
</dbReference>
<feature type="domain" description="AB hydrolase-1" evidence="1">
    <location>
        <begin position="21"/>
        <end position="245"/>
    </location>
</feature>
<dbReference type="InterPro" id="IPR000073">
    <property type="entry name" value="AB_hydrolase_1"/>
</dbReference>
<dbReference type="PANTHER" id="PTHR42886:SF42">
    <property type="entry name" value="ALPHA_BETA-HYDROLASES SUPERFAMILY PROTEIN"/>
    <property type="match status" value="1"/>
</dbReference>
<accession>A0A0K6IWX2</accession>
<name>A0A0K6IWX2_9PROT</name>
<dbReference type="OrthoDB" id="9806902at2"/>
<reference evidence="3" key="1">
    <citation type="submission" date="2015-08" db="EMBL/GenBank/DDBJ databases">
        <authorList>
            <person name="Babu N.S."/>
            <person name="Beckwith C.J."/>
            <person name="Beseler K.G."/>
            <person name="Brison A."/>
            <person name="Carone J.V."/>
            <person name="Caskin T.P."/>
            <person name="Diamond M."/>
            <person name="Durham M.E."/>
            <person name="Foxe J.M."/>
            <person name="Go M."/>
            <person name="Henderson B.A."/>
            <person name="Jones I.B."/>
            <person name="McGettigan J.A."/>
            <person name="Micheletti S.J."/>
            <person name="Nasrallah M.E."/>
            <person name="Ortiz D."/>
            <person name="Piller C.R."/>
            <person name="Privatt S.R."/>
            <person name="Schneider S.L."/>
            <person name="Sharp S."/>
            <person name="Smith T.C."/>
            <person name="Stanton J.D."/>
            <person name="Ullery H.E."/>
            <person name="Wilson R.J."/>
            <person name="Serrano M.G."/>
            <person name="Buck G."/>
            <person name="Lee V."/>
            <person name="Wang Y."/>
            <person name="Carvalho R."/>
            <person name="Voegtly L."/>
            <person name="Shi R."/>
            <person name="Duckworth R."/>
            <person name="Johnson A."/>
            <person name="Loviza R."/>
            <person name="Walstead R."/>
            <person name="Shah Z."/>
            <person name="Kiflezghi M."/>
            <person name="Wade K."/>
            <person name="Ball S.L."/>
            <person name="Bradley K.W."/>
            <person name="Asai D.J."/>
            <person name="Bowman C.A."/>
            <person name="Russell D.A."/>
            <person name="Pope W.H."/>
            <person name="Jacobs-Sera D."/>
            <person name="Hendrix R.W."/>
            <person name="Hatfull G.F."/>
        </authorList>
    </citation>
    <scope>NUCLEOTIDE SEQUENCE [LARGE SCALE GENOMIC DNA]</scope>
    <source>
        <strain evidence="3">JCM 19170</strain>
    </source>
</reference>
<dbReference type="InterPro" id="IPR029058">
    <property type="entry name" value="AB_hydrolase_fold"/>
</dbReference>
<keyword evidence="3" id="KW-1185">Reference proteome</keyword>
<organism evidence="2 3">
    <name type="scientific">Tepidiphilus thermophilus</name>
    <dbReference type="NCBI Taxonomy" id="876478"/>
    <lineage>
        <taxon>Bacteria</taxon>
        <taxon>Pseudomonadati</taxon>
        <taxon>Pseudomonadota</taxon>
        <taxon>Hydrogenophilia</taxon>
        <taxon>Hydrogenophilales</taxon>
        <taxon>Hydrogenophilaceae</taxon>
        <taxon>Tepidiphilus</taxon>
    </lineage>
</organism>
<dbReference type="PANTHER" id="PTHR42886">
    <property type="entry name" value="RE40534P-RELATED"/>
    <property type="match status" value="1"/>
</dbReference>
<dbReference type="SUPFAM" id="SSF53474">
    <property type="entry name" value="alpha/beta-Hydrolases"/>
    <property type="match status" value="1"/>
</dbReference>
<sequence length="265" mass="29343">MTDCLELLHEAPARALDVPPLLFIHGAYVGAWCWQEHFLPWFAAQGFDAWALSLRGHGGSRTSRPRDTLSIDDYVDDVLRAQERLPAEPILIGHSMGGFVAQKALERHPFPAIVLLCSVPPTGLAGSLLHMLLSSPLALLEMNLFMTGKRKPHRSLVEALFHHQPPEPDLARYLAASGPESLRAIWDMMGFSRIDRTRQHPAPVHVFGAEHDKIIPPDQVETTARFYGTTARILPEFGHTLMLEPGWERAAQAIAQVLQPAAQAA</sequence>
<dbReference type="RefSeq" id="WP_055423895.1">
    <property type="nucleotide sequence ID" value="NZ_CYHH01000009.1"/>
</dbReference>
<dbReference type="Pfam" id="PF12697">
    <property type="entry name" value="Abhydrolase_6"/>
    <property type="match status" value="1"/>
</dbReference>
<dbReference type="GO" id="GO:0006654">
    <property type="term" value="P:phosphatidic acid biosynthetic process"/>
    <property type="evidence" value="ECO:0007669"/>
    <property type="project" value="TreeGrafter"/>
</dbReference>
<evidence type="ECO:0000313" key="3">
    <source>
        <dbReference type="Proteomes" id="UP000182108"/>
    </source>
</evidence>
<keyword evidence="2" id="KW-0378">Hydrolase</keyword>
<evidence type="ECO:0000259" key="1">
    <source>
        <dbReference type="Pfam" id="PF12697"/>
    </source>
</evidence>
<gene>
    <name evidence="2" type="ORF">Ga0061068_10945</name>
</gene>
<protein>
    <submittedName>
        <fullName evidence="2">Lysophospholipase, alpha-beta hydrolase superfamily</fullName>
    </submittedName>
</protein>
<dbReference type="EMBL" id="CYHH01000009">
    <property type="protein sequence ID" value="CUB07616.1"/>
    <property type="molecule type" value="Genomic_DNA"/>
</dbReference>
<dbReference type="GO" id="GO:0055088">
    <property type="term" value="P:lipid homeostasis"/>
    <property type="evidence" value="ECO:0007669"/>
    <property type="project" value="TreeGrafter"/>
</dbReference>